<dbReference type="InterPro" id="IPR003723">
    <property type="entry name" value="Precorrin-6x_reduct"/>
</dbReference>
<evidence type="ECO:0000313" key="5">
    <source>
        <dbReference type="Proteomes" id="UP000721415"/>
    </source>
</evidence>
<organism evidence="4 5">
    <name type="scientific">Facklamia lactis</name>
    <dbReference type="NCBI Taxonomy" id="2749967"/>
    <lineage>
        <taxon>Bacteria</taxon>
        <taxon>Bacillati</taxon>
        <taxon>Bacillota</taxon>
        <taxon>Bacilli</taxon>
        <taxon>Lactobacillales</taxon>
        <taxon>Aerococcaceae</taxon>
        <taxon>Facklamia</taxon>
    </lineage>
</organism>
<dbReference type="GO" id="GO:0016994">
    <property type="term" value="F:precorrin-6A reductase activity"/>
    <property type="evidence" value="ECO:0007669"/>
    <property type="project" value="UniProtKB-EC"/>
</dbReference>
<evidence type="ECO:0000313" key="4">
    <source>
        <dbReference type="EMBL" id="MBG9985828.1"/>
    </source>
</evidence>
<protein>
    <submittedName>
        <fullName evidence="4">Precorrin-6A reductase</fullName>
        <ecNumber evidence="4">1.3.1.54</ecNumber>
    </submittedName>
</protein>
<keyword evidence="3 4" id="KW-0560">Oxidoreductase</keyword>
<dbReference type="RefSeq" id="WP_197114490.1">
    <property type="nucleotide sequence ID" value="NZ_JACBXQ010000001.1"/>
</dbReference>
<dbReference type="Proteomes" id="UP000721415">
    <property type="component" value="Unassembled WGS sequence"/>
</dbReference>
<dbReference type="PANTHER" id="PTHR36925:SF1">
    <property type="entry name" value="COBALT-PRECORRIN-6A REDUCTASE"/>
    <property type="match status" value="1"/>
</dbReference>
<keyword evidence="5" id="KW-1185">Reference proteome</keyword>
<keyword evidence="2" id="KW-0169">Cobalamin biosynthesis</keyword>
<dbReference type="NCBIfam" id="TIGR00715">
    <property type="entry name" value="precor6x_red"/>
    <property type="match status" value="1"/>
</dbReference>
<reference evidence="4 5" key="1">
    <citation type="submission" date="2020-07" db="EMBL/GenBank/DDBJ databases">
        <title>Facklamia lactis sp. nov., isolated from raw milk.</title>
        <authorList>
            <person name="Doll E.V."/>
            <person name="Huptas C."/>
            <person name="Staib L."/>
            <person name="Wenning M."/>
            <person name="Scherer S."/>
        </authorList>
    </citation>
    <scope>NUCLEOTIDE SEQUENCE [LARGE SCALE GENOMIC DNA]</scope>
    <source>
        <strain evidence="4 5">DSM 111018</strain>
    </source>
</reference>
<dbReference type="EMBL" id="JACBXQ010000001">
    <property type="protein sequence ID" value="MBG9985828.1"/>
    <property type="molecule type" value="Genomic_DNA"/>
</dbReference>
<gene>
    <name evidence="4" type="primary">cobK</name>
    <name evidence="4" type="ORF">HZY91_02845</name>
</gene>
<comment type="caution">
    <text evidence="4">The sequence shown here is derived from an EMBL/GenBank/DDBJ whole genome shotgun (WGS) entry which is preliminary data.</text>
</comment>
<dbReference type="PROSITE" id="PS51014">
    <property type="entry name" value="COBK_CBIJ"/>
    <property type="match status" value="1"/>
</dbReference>
<name>A0ABS0LNU8_9LACT</name>
<evidence type="ECO:0000256" key="1">
    <source>
        <dbReference type="ARBA" id="ARBA00004953"/>
    </source>
</evidence>
<dbReference type="PANTHER" id="PTHR36925">
    <property type="entry name" value="COBALT-PRECORRIN-6A REDUCTASE"/>
    <property type="match status" value="1"/>
</dbReference>
<dbReference type="Pfam" id="PF02571">
    <property type="entry name" value="CbiJ"/>
    <property type="match status" value="1"/>
</dbReference>
<sequence>MILLLGGTSESLVLMTKLLEKKEEVVLSVATEYGKVFSKQFEPHVVQKRMDPFEMEAFIFEKGVHLVLDATHPFADLVSKNAIQACEKTAVPYIRFERPQIKWNDKVELTDSVEEACHLALEKIQSEETIYLTTGSKTLSEYLTYIPVEKLMIRVLPTAEVLASCEALGFEAQQIHALKGPFSTELNQSLYQKNHSRVLITKESGLRGGMESKLAAAQALNMTVIVIRRPKVNYPIFFEEVSDLLTYLESLRKRDKHDESK</sequence>
<evidence type="ECO:0000256" key="3">
    <source>
        <dbReference type="ARBA" id="ARBA00023002"/>
    </source>
</evidence>
<accession>A0ABS0LNU8</accession>
<evidence type="ECO:0000256" key="2">
    <source>
        <dbReference type="ARBA" id="ARBA00022573"/>
    </source>
</evidence>
<proteinExistence type="predicted"/>
<dbReference type="EC" id="1.3.1.54" evidence="4"/>
<comment type="pathway">
    <text evidence="1">Cofactor biosynthesis; adenosylcobalamin biosynthesis.</text>
</comment>